<reference evidence="1 2" key="1">
    <citation type="submission" date="2021-05" db="EMBL/GenBank/DDBJ databases">
        <title>Novel Bacillus species.</title>
        <authorList>
            <person name="Liu G."/>
        </authorList>
    </citation>
    <scope>NUCLEOTIDE SEQUENCE [LARGE SCALE GENOMIC DNA]</scope>
    <source>
        <strain evidence="2">FJAT-49780</strain>
    </source>
</reference>
<name>A0A942TGF8_9BACI</name>
<sequence>MAGYYPPQNQRQQMPFPQQAQFPAGFYQQPMQVPTGIPAKGGVNVPGMLPIEESYIENILRLNKGKLVHVHSTFEHNPEWNAKIFNGIIEAAGRDHLILSDPQTGKRYLIPMVYIDYVTFDEPIEYQYPFGAGPLASAPPR</sequence>
<evidence type="ECO:0000313" key="2">
    <source>
        <dbReference type="Proteomes" id="UP000681414"/>
    </source>
</evidence>
<dbReference type="Proteomes" id="UP000681414">
    <property type="component" value="Unassembled WGS sequence"/>
</dbReference>
<evidence type="ECO:0000313" key="1">
    <source>
        <dbReference type="EMBL" id="MBS4195909.1"/>
    </source>
</evidence>
<dbReference type="AlphaFoldDB" id="A0A942TGF8"/>
<gene>
    <name evidence="1" type="primary">gerQ</name>
    <name evidence="1" type="ORF">KHA97_12645</name>
</gene>
<proteinExistence type="predicted"/>
<dbReference type="PIRSF" id="PIRSF038931">
    <property type="entry name" value="GerQ"/>
    <property type="match status" value="1"/>
</dbReference>
<dbReference type="NCBIfam" id="TIGR02728">
    <property type="entry name" value="spore_gerQ"/>
    <property type="match status" value="1"/>
</dbReference>
<organism evidence="1 2">
    <name type="scientific">Lederbergia citri</name>
    <dbReference type="NCBI Taxonomy" id="2833580"/>
    <lineage>
        <taxon>Bacteria</taxon>
        <taxon>Bacillati</taxon>
        <taxon>Bacillota</taxon>
        <taxon>Bacilli</taxon>
        <taxon>Bacillales</taxon>
        <taxon>Bacillaceae</taxon>
        <taxon>Lederbergia</taxon>
    </lineage>
</organism>
<dbReference type="InterPro" id="IPR014099">
    <property type="entry name" value="Spore_coat_GerQ"/>
</dbReference>
<keyword evidence="1" id="KW-0946">Virion</keyword>
<dbReference type="EMBL" id="JAGYPG010000002">
    <property type="protein sequence ID" value="MBS4195909.1"/>
    <property type="molecule type" value="Genomic_DNA"/>
</dbReference>
<comment type="caution">
    <text evidence="1">The sequence shown here is derived from an EMBL/GenBank/DDBJ whole genome shotgun (WGS) entry which is preliminary data.</text>
</comment>
<accession>A0A942TGF8</accession>
<keyword evidence="1" id="KW-0167">Capsid protein</keyword>
<protein>
    <submittedName>
        <fullName evidence="1">Spore coat protein GerQ</fullName>
    </submittedName>
</protein>
<keyword evidence="2" id="KW-1185">Reference proteome</keyword>
<dbReference type="Pfam" id="PF09671">
    <property type="entry name" value="Spore_GerQ"/>
    <property type="match status" value="1"/>
</dbReference>